<reference evidence="1 2" key="1">
    <citation type="submission" date="2023-07" db="EMBL/GenBank/DDBJ databases">
        <title>Genomic Encyclopedia of Type Strains, Phase IV (KMG-IV): sequencing the most valuable type-strain genomes for metagenomic binning, comparative biology and taxonomic classification.</title>
        <authorList>
            <person name="Goeker M."/>
        </authorList>
    </citation>
    <scope>NUCLEOTIDE SEQUENCE [LARGE SCALE GENOMIC DNA]</scope>
    <source>
        <strain evidence="1 2">DSM 16460</strain>
    </source>
</reference>
<sequence length="48" mass="5579">MIKLIKKLVGASTPTKRKYTRSRSNVYVNTEGFLVKPTKLRTYYDPKS</sequence>
<name>A0ABT9VD60_9BACI</name>
<organism evidence="1 2">
    <name type="scientific">Alkalibacillus salilacus</name>
    <dbReference type="NCBI Taxonomy" id="284582"/>
    <lineage>
        <taxon>Bacteria</taxon>
        <taxon>Bacillati</taxon>
        <taxon>Bacillota</taxon>
        <taxon>Bacilli</taxon>
        <taxon>Bacillales</taxon>
        <taxon>Bacillaceae</taxon>
        <taxon>Alkalibacillus</taxon>
    </lineage>
</organism>
<accession>A0ABT9VD60</accession>
<dbReference type="Proteomes" id="UP001224359">
    <property type="component" value="Unassembled WGS sequence"/>
</dbReference>
<evidence type="ECO:0000313" key="2">
    <source>
        <dbReference type="Proteomes" id="UP001224359"/>
    </source>
</evidence>
<evidence type="ECO:0008006" key="3">
    <source>
        <dbReference type="Google" id="ProtNLM"/>
    </source>
</evidence>
<keyword evidence="2" id="KW-1185">Reference proteome</keyword>
<evidence type="ECO:0000313" key="1">
    <source>
        <dbReference type="EMBL" id="MDQ0158795.1"/>
    </source>
</evidence>
<proteinExistence type="predicted"/>
<protein>
    <recommendedName>
        <fullName evidence="3">50S ribosomal protein L33</fullName>
    </recommendedName>
</protein>
<comment type="caution">
    <text evidence="1">The sequence shown here is derived from an EMBL/GenBank/DDBJ whole genome shotgun (WGS) entry which is preliminary data.</text>
</comment>
<gene>
    <name evidence="1" type="ORF">J2S77_000751</name>
</gene>
<dbReference type="EMBL" id="JAUSTQ010000002">
    <property type="protein sequence ID" value="MDQ0158795.1"/>
    <property type="molecule type" value="Genomic_DNA"/>
</dbReference>